<dbReference type="AlphaFoldDB" id="A0A2H9T8Z6"/>
<reference evidence="9" key="1">
    <citation type="journal article" date="2017" name="Appl. Environ. Microbiol.">
        <title>Molecular characterization of an Endozoicomonas-like organism causing infection in king scallop Pecten maximus L.</title>
        <authorList>
            <person name="Cano I."/>
            <person name="van Aerle R."/>
            <person name="Ross S."/>
            <person name="Verner-Jeffreys D.W."/>
            <person name="Paley R.K."/>
            <person name="Rimmer G."/>
            <person name="Ryder D."/>
            <person name="Hooper P."/>
            <person name="Stone D."/>
            <person name="Feist S.W."/>
        </authorList>
    </citation>
    <scope>NUCLEOTIDE SEQUENCE</scope>
</reference>
<keyword evidence="3 8" id="KW-0812">Transmembrane</keyword>
<comment type="similarity">
    <text evidence="6">Belongs to the fluoride channel Fluc/FEX (TC 1.A.43) family.</text>
</comment>
<evidence type="ECO:0000313" key="9">
    <source>
        <dbReference type="EMBL" id="PJE79684.1"/>
    </source>
</evidence>
<dbReference type="EMBL" id="NSIT01000053">
    <property type="protein sequence ID" value="PJE79684.1"/>
    <property type="molecule type" value="Genomic_DNA"/>
</dbReference>
<comment type="subcellular location">
    <subcellularLocation>
        <location evidence="1">Cell membrane</location>
        <topology evidence="1">Multi-pass membrane protein</topology>
    </subcellularLocation>
</comment>
<comment type="caution">
    <text evidence="9">The sequence shown here is derived from an EMBL/GenBank/DDBJ whole genome shotgun (WGS) entry which is preliminary data.</text>
</comment>
<dbReference type="NCBIfam" id="TIGR00494">
    <property type="entry name" value="crcB"/>
    <property type="match status" value="1"/>
</dbReference>
<name>A0A2H9T8Z6_9ZZZZ</name>
<evidence type="ECO:0000256" key="5">
    <source>
        <dbReference type="ARBA" id="ARBA00023136"/>
    </source>
</evidence>
<evidence type="ECO:0000256" key="4">
    <source>
        <dbReference type="ARBA" id="ARBA00022989"/>
    </source>
</evidence>
<keyword evidence="4 8" id="KW-1133">Transmembrane helix</keyword>
<evidence type="ECO:0000256" key="2">
    <source>
        <dbReference type="ARBA" id="ARBA00022475"/>
    </source>
</evidence>
<dbReference type="NCBIfam" id="NF010792">
    <property type="entry name" value="PRK14196.1"/>
    <property type="match status" value="1"/>
</dbReference>
<feature type="transmembrane region" description="Helical" evidence="8">
    <location>
        <begin position="39"/>
        <end position="62"/>
    </location>
</feature>
<feature type="transmembrane region" description="Helical" evidence="8">
    <location>
        <begin position="110"/>
        <end position="131"/>
    </location>
</feature>
<protein>
    <submittedName>
        <fullName evidence="9">Putative fluoride ion transporter CrcB</fullName>
    </submittedName>
</protein>
<dbReference type="PANTHER" id="PTHR28259">
    <property type="entry name" value="FLUORIDE EXPORT PROTEIN 1-RELATED"/>
    <property type="match status" value="1"/>
</dbReference>
<proteinExistence type="inferred from homology"/>
<dbReference type="PANTHER" id="PTHR28259:SF1">
    <property type="entry name" value="FLUORIDE EXPORT PROTEIN 1-RELATED"/>
    <property type="match status" value="1"/>
</dbReference>
<sequence>MLRSLIAIAIGAAAGANLRWWLGKNIVLAELGKHSLFFSMSVGTLFANLLGGYLIGIALSLFNLFPSVAPEFKLMVITGFLGALTTFSSFSAEMVALLQGGRVLCGAMGILFHVMGSLLMTLLGIGTVALFKHLWA</sequence>
<organism evidence="9">
    <name type="scientific">invertebrate metagenome</name>
    <dbReference type="NCBI Taxonomy" id="1711999"/>
    <lineage>
        <taxon>unclassified sequences</taxon>
        <taxon>metagenomes</taxon>
        <taxon>organismal metagenomes</taxon>
    </lineage>
</organism>
<dbReference type="HAMAP" id="MF_00454">
    <property type="entry name" value="FluC"/>
    <property type="match status" value="1"/>
</dbReference>
<evidence type="ECO:0000256" key="8">
    <source>
        <dbReference type="SAM" id="Phobius"/>
    </source>
</evidence>
<evidence type="ECO:0000256" key="7">
    <source>
        <dbReference type="ARBA" id="ARBA00035585"/>
    </source>
</evidence>
<dbReference type="Pfam" id="PF02537">
    <property type="entry name" value="CRCB"/>
    <property type="match status" value="1"/>
</dbReference>
<dbReference type="InterPro" id="IPR003691">
    <property type="entry name" value="FluC"/>
</dbReference>
<gene>
    <name evidence="9" type="primary">crcB</name>
    <name evidence="9" type="ORF">CI610_01329</name>
</gene>
<keyword evidence="2" id="KW-1003">Cell membrane</keyword>
<feature type="transmembrane region" description="Helical" evidence="8">
    <location>
        <begin position="74"/>
        <end position="98"/>
    </location>
</feature>
<dbReference type="GO" id="GO:1903425">
    <property type="term" value="F:fluoride transmembrane transporter activity"/>
    <property type="evidence" value="ECO:0007669"/>
    <property type="project" value="TreeGrafter"/>
</dbReference>
<accession>A0A2H9T8Z6</accession>
<evidence type="ECO:0000256" key="6">
    <source>
        <dbReference type="ARBA" id="ARBA00035120"/>
    </source>
</evidence>
<evidence type="ECO:0000256" key="1">
    <source>
        <dbReference type="ARBA" id="ARBA00004651"/>
    </source>
</evidence>
<keyword evidence="5 8" id="KW-0472">Membrane</keyword>
<comment type="catalytic activity">
    <reaction evidence="7">
        <text>fluoride(in) = fluoride(out)</text>
        <dbReference type="Rhea" id="RHEA:76159"/>
        <dbReference type="ChEBI" id="CHEBI:17051"/>
    </reaction>
    <physiologicalReaction direction="left-to-right" evidence="7">
        <dbReference type="Rhea" id="RHEA:76160"/>
    </physiologicalReaction>
</comment>
<dbReference type="GO" id="GO:0005886">
    <property type="term" value="C:plasma membrane"/>
    <property type="evidence" value="ECO:0007669"/>
    <property type="project" value="UniProtKB-SubCell"/>
</dbReference>
<evidence type="ECO:0000256" key="3">
    <source>
        <dbReference type="ARBA" id="ARBA00022692"/>
    </source>
</evidence>